<feature type="transmembrane region" description="Helical" evidence="1">
    <location>
        <begin position="28"/>
        <end position="49"/>
    </location>
</feature>
<feature type="domain" description="Phosphatidic acid phosphatase type 2/haloperoxidase" evidence="2">
    <location>
        <begin position="60"/>
        <end position="177"/>
    </location>
</feature>
<feature type="transmembrane region" description="Helical" evidence="1">
    <location>
        <begin position="160"/>
        <end position="179"/>
    </location>
</feature>
<dbReference type="Proteomes" id="UP000676776">
    <property type="component" value="Unassembled WGS sequence"/>
</dbReference>
<feature type="transmembrane region" description="Helical" evidence="1">
    <location>
        <begin position="108"/>
        <end position="129"/>
    </location>
</feature>
<keyword evidence="1" id="KW-0812">Transmembrane</keyword>
<gene>
    <name evidence="3" type="ORF">J4050_08180</name>
</gene>
<feature type="transmembrane region" description="Helical" evidence="1">
    <location>
        <begin position="136"/>
        <end position="154"/>
    </location>
</feature>
<name>A0ABS3T1U9_9FLAO</name>
<keyword evidence="1" id="KW-1133">Transmembrane helix</keyword>
<dbReference type="SUPFAM" id="SSF48317">
    <property type="entry name" value="Acid phosphatase/Vanadium-dependent haloperoxidase"/>
    <property type="match status" value="1"/>
</dbReference>
<organism evidence="3 4">
    <name type="scientific">Winogradskyella pelagia</name>
    <dbReference type="NCBI Taxonomy" id="2819984"/>
    <lineage>
        <taxon>Bacteria</taxon>
        <taxon>Pseudomonadati</taxon>
        <taxon>Bacteroidota</taxon>
        <taxon>Flavobacteriia</taxon>
        <taxon>Flavobacteriales</taxon>
        <taxon>Flavobacteriaceae</taxon>
        <taxon>Winogradskyella</taxon>
    </lineage>
</organism>
<comment type="caution">
    <text evidence="3">The sequence shown here is derived from an EMBL/GenBank/DDBJ whole genome shotgun (WGS) entry which is preliminary data.</text>
</comment>
<dbReference type="Gene3D" id="1.20.144.10">
    <property type="entry name" value="Phosphatidic acid phosphatase type 2/haloperoxidase"/>
    <property type="match status" value="1"/>
</dbReference>
<dbReference type="SMART" id="SM00014">
    <property type="entry name" value="acidPPc"/>
    <property type="match status" value="1"/>
</dbReference>
<dbReference type="CDD" id="cd03395">
    <property type="entry name" value="PAP2_like_4"/>
    <property type="match status" value="1"/>
</dbReference>
<dbReference type="PANTHER" id="PTHR14969:SF13">
    <property type="entry name" value="AT30094P"/>
    <property type="match status" value="1"/>
</dbReference>
<dbReference type="PANTHER" id="PTHR14969">
    <property type="entry name" value="SPHINGOSINE-1-PHOSPHATE PHOSPHOHYDROLASE"/>
    <property type="match status" value="1"/>
</dbReference>
<evidence type="ECO:0000256" key="1">
    <source>
        <dbReference type="SAM" id="Phobius"/>
    </source>
</evidence>
<dbReference type="InterPro" id="IPR000326">
    <property type="entry name" value="PAP2/HPO"/>
</dbReference>
<keyword evidence="1" id="KW-0472">Membrane</keyword>
<feature type="transmembrane region" description="Helical" evidence="1">
    <location>
        <begin position="56"/>
        <end position="75"/>
    </location>
</feature>
<dbReference type="EMBL" id="JAGEVF010000005">
    <property type="protein sequence ID" value="MBO3116720.1"/>
    <property type="molecule type" value="Genomic_DNA"/>
</dbReference>
<dbReference type="InterPro" id="IPR036938">
    <property type="entry name" value="PAP2/HPO_sf"/>
</dbReference>
<evidence type="ECO:0000313" key="4">
    <source>
        <dbReference type="Proteomes" id="UP000676776"/>
    </source>
</evidence>
<reference evidence="3 4" key="1">
    <citation type="submission" date="2021-03" db="EMBL/GenBank/DDBJ databases">
        <title>Winogradskyella sp. nov., isolated from costal sediment.</title>
        <authorList>
            <person name="Gao C."/>
        </authorList>
    </citation>
    <scope>NUCLEOTIDE SEQUENCE [LARGE SCALE GENOMIC DNA]</scope>
    <source>
        <strain evidence="3 4">DF17</strain>
    </source>
</reference>
<keyword evidence="4" id="KW-1185">Reference proteome</keyword>
<evidence type="ECO:0000259" key="2">
    <source>
        <dbReference type="SMART" id="SM00014"/>
    </source>
</evidence>
<dbReference type="RefSeq" id="WP_208154084.1">
    <property type="nucleotide sequence ID" value="NZ_JAGEVF010000005.1"/>
</dbReference>
<accession>A0ABS3T1U9</accession>
<dbReference type="Pfam" id="PF01569">
    <property type="entry name" value="PAP2"/>
    <property type="match status" value="1"/>
</dbReference>
<proteinExistence type="predicted"/>
<evidence type="ECO:0000313" key="3">
    <source>
        <dbReference type="EMBL" id="MBO3116720.1"/>
    </source>
</evidence>
<protein>
    <submittedName>
        <fullName evidence="3">Phosphatase PAP2 family protein</fullName>
    </submittedName>
</protein>
<sequence>MLDQLLTYDKELFLFLNNLGTEQWDGFWMFYTHKFNWIPFYALLLFLLYKHLGKQRILMLILVVVALITFTDQITNLFKYGFERYRPCHQEDLQSIMRIVKEGCGGRFGFFSGHASNSMAVAVFVGLILRNTYKNLIFLLLVWAAAMAYSRIYIGVHYPLDVVCGMAFGALSGFVFFKLNNYLSQRFIKTS</sequence>